<evidence type="ECO:0000313" key="9">
    <source>
        <dbReference type="EMBL" id="ADK79527.1"/>
    </source>
</evidence>
<dbReference type="PANTHER" id="PTHR23514:SF3">
    <property type="entry name" value="BYPASS OF STOP CODON PROTEIN 6"/>
    <property type="match status" value="1"/>
</dbReference>
<dbReference type="InterPro" id="IPR036259">
    <property type="entry name" value="MFS_trans_sf"/>
</dbReference>
<keyword evidence="4 7" id="KW-0812">Transmembrane</keyword>
<reference evidence="10" key="1">
    <citation type="journal article" date="2010" name="Stand. Genomic Sci.">
        <title>Complete genome sequence of Spirochaeta smaragdinae type strain (SEBR 4228).</title>
        <authorList>
            <person name="Mavromatis K."/>
            <person name="Yasawong M."/>
            <person name="Chertkov O."/>
            <person name="Lapidus A."/>
            <person name="Lucas S."/>
            <person name="Nolan M."/>
            <person name="Del Rio T.G."/>
            <person name="Tice H."/>
            <person name="Cheng J.F."/>
            <person name="Pitluck S."/>
            <person name="Liolios K."/>
            <person name="Ivanova N."/>
            <person name="Tapia R."/>
            <person name="Han C."/>
            <person name="Bruce D."/>
            <person name="Goodwin L."/>
            <person name="Pati A."/>
            <person name="Chen A."/>
            <person name="Palaniappan K."/>
            <person name="Land M."/>
            <person name="Hauser L."/>
            <person name="Chang Y.J."/>
            <person name="Jeffries C.D."/>
            <person name="Detter J.C."/>
            <person name="Rohde M."/>
            <person name="Brambilla E."/>
            <person name="Spring S."/>
            <person name="Goker M."/>
            <person name="Sikorski J."/>
            <person name="Woyke T."/>
            <person name="Bristow J."/>
            <person name="Eisen J.A."/>
            <person name="Markowitz V."/>
            <person name="Hugenholtz P."/>
            <person name="Klenk H.P."/>
            <person name="Kyrpides N.C."/>
        </authorList>
    </citation>
    <scope>NUCLEOTIDE SEQUENCE [LARGE SCALE GENOMIC DNA]</scope>
    <source>
        <strain evidence="10">DSM 11293 / JCM 15392 / SEBR 4228</strain>
    </source>
</reference>
<dbReference type="OrthoDB" id="9795150at2"/>
<keyword evidence="6 7" id="KW-0472">Membrane</keyword>
<feature type="transmembrane region" description="Helical" evidence="7">
    <location>
        <begin position="296"/>
        <end position="317"/>
    </location>
</feature>
<dbReference type="Proteomes" id="UP000002318">
    <property type="component" value="Chromosome"/>
</dbReference>
<evidence type="ECO:0000256" key="1">
    <source>
        <dbReference type="ARBA" id="ARBA00004127"/>
    </source>
</evidence>
<feature type="transmembrane region" description="Helical" evidence="7">
    <location>
        <begin position="274"/>
        <end position="290"/>
    </location>
</feature>
<feature type="transmembrane region" description="Helical" evidence="7">
    <location>
        <begin position="244"/>
        <end position="262"/>
    </location>
</feature>
<dbReference type="PANTHER" id="PTHR23514">
    <property type="entry name" value="BYPASS OF STOP CODON PROTEIN 6"/>
    <property type="match status" value="1"/>
</dbReference>
<keyword evidence="5 7" id="KW-1133">Transmembrane helix</keyword>
<feature type="transmembrane region" description="Helical" evidence="7">
    <location>
        <begin position="361"/>
        <end position="381"/>
    </location>
</feature>
<dbReference type="GO" id="GO:0016020">
    <property type="term" value="C:membrane"/>
    <property type="evidence" value="ECO:0007669"/>
    <property type="project" value="TreeGrafter"/>
</dbReference>
<dbReference type="InterPro" id="IPR011701">
    <property type="entry name" value="MFS"/>
</dbReference>
<dbReference type="SUPFAM" id="SSF103473">
    <property type="entry name" value="MFS general substrate transporter"/>
    <property type="match status" value="1"/>
</dbReference>
<comment type="similarity">
    <text evidence="2">Belongs to the major facilitator superfamily.</text>
</comment>
<dbReference type="InterPro" id="IPR051788">
    <property type="entry name" value="MFS_Transporter"/>
</dbReference>
<organism evidence="9 10">
    <name type="scientific">Sediminispirochaeta smaragdinae (strain DSM 11293 / JCM 15392 / SEBR 4228)</name>
    <name type="common">Spirochaeta smaragdinae</name>
    <dbReference type="NCBI Taxonomy" id="573413"/>
    <lineage>
        <taxon>Bacteria</taxon>
        <taxon>Pseudomonadati</taxon>
        <taxon>Spirochaetota</taxon>
        <taxon>Spirochaetia</taxon>
        <taxon>Spirochaetales</taxon>
        <taxon>Spirochaetaceae</taxon>
        <taxon>Sediminispirochaeta</taxon>
    </lineage>
</organism>
<comment type="subcellular location">
    <subcellularLocation>
        <location evidence="1">Endomembrane system</location>
        <topology evidence="1">Multi-pass membrane protein</topology>
    </subcellularLocation>
</comment>
<feature type="transmembrane region" description="Helical" evidence="7">
    <location>
        <begin position="101"/>
        <end position="122"/>
    </location>
</feature>
<feature type="transmembrane region" description="Helical" evidence="7">
    <location>
        <begin position="47"/>
        <end position="65"/>
    </location>
</feature>
<evidence type="ECO:0000256" key="7">
    <source>
        <dbReference type="SAM" id="Phobius"/>
    </source>
</evidence>
<sequence>MITTHTKNRLLLFLTFIAFVSLGLPDGLLGVAWPSIASQFARPLSRLALLQLAATCGFFFSSTNAGRLIERLGVGRLLIASNVMVFIALSGFSFADRWPLIVGSMVVLGMGGGAVDAGLNAYSASRFTKEQITLMHAFYGLGAMIGPVIMRRVLHLHAPWQRGYLITLSMIALLLLLFIVSQKMWNGGVSLSSDADKAGESEVPGRIKNIGMLLFFVYTGVEVTTGGWSFTWLTKGRGVTPETAAFWVGIYWGALMVGRLFFGFLGQRWHTRTILSRMVLVVAAGCLLFLQPWSSFISLVALPVIGFSCAPLFPLFVSYTPTVVGQADASRQIGRQVACASIGSAVVPLLVGLGVEITALGAIPVMLLFFALILVILYNRWVAGLAE</sequence>
<dbReference type="RefSeq" id="WP_013252991.1">
    <property type="nucleotide sequence ID" value="NC_014364.1"/>
</dbReference>
<evidence type="ECO:0000313" key="10">
    <source>
        <dbReference type="Proteomes" id="UP000002318"/>
    </source>
</evidence>
<dbReference type="KEGG" id="ssm:Spirs_0371"/>
<feature type="transmembrane region" description="Helical" evidence="7">
    <location>
        <begin position="337"/>
        <end position="355"/>
    </location>
</feature>
<name>E1RAZ7_SEDSS</name>
<feature type="transmembrane region" description="Helical" evidence="7">
    <location>
        <begin position="210"/>
        <end position="232"/>
    </location>
</feature>
<keyword evidence="10" id="KW-1185">Reference proteome</keyword>
<proteinExistence type="inferred from homology"/>
<dbReference type="GO" id="GO:0022857">
    <property type="term" value="F:transmembrane transporter activity"/>
    <property type="evidence" value="ECO:0007669"/>
    <property type="project" value="InterPro"/>
</dbReference>
<feature type="domain" description="Major facilitator superfamily (MFS) profile" evidence="8">
    <location>
        <begin position="11"/>
        <end position="387"/>
    </location>
</feature>
<dbReference type="eggNOG" id="COG0738">
    <property type="taxonomic scope" value="Bacteria"/>
</dbReference>
<evidence type="ECO:0000256" key="6">
    <source>
        <dbReference type="ARBA" id="ARBA00023136"/>
    </source>
</evidence>
<evidence type="ECO:0000256" key="4">
    <source>
        <dbReference type="ARBA" id="ARBA00022692"/>
    </source>
</evidence>
<evidence type="ECO:0000256" key="3">
    <source>
        <dbReference type="ARBA" id="ARBA00022448"/>
    </source>
</evidence>
<dbReference type="EMBL" id="CP002116">
    <property type="protein sequence ID" value="ADK79527.1"/>
    <property type="molecule type" value="Genomic_DNA"/>
</dbReference>
<dbReference type="InterPro" id="IPR020846">
    <property type="entry name" value="MFS_dom"/>
</dbReference>
<feature type="transmembrane region" description="Helical" evidence="7">
    <location>
        <begin position="77"/>
        <end position="95"/>
    </location>
</feature>
<protein>
    <submittedName>
        <fullName evidence="9">Major facilitator superfamily MFS_1</fullName>
    </submittedName>
</protein>
<feature type="transmembrane region" description="Helical" evidence="7">
    <location>
        <begin position="134"/>
        <end position="150"/>
    </location>
</feature>
<dbReference type="STRING" id="573413.Spirs_0371"/>
<evidence type="ECO:0000259" key="8">
    <source>
        <dbReference type="PROSITE" id="PS50850"/>
    </source>
</evidence>
<dbReference type="HOGENOM" id="CLU_021993_2_0_12"/>
<evidence type="ECO:0000256" key="2">
    <source>
        <dbReference type="ARBA" id="ARBA00008335"/>
    </source>
</evidence>
<evidence type="ECO:0000256" key="5">
    <source>
        <dbReference type="ARBA" id="ARBA00022989"/>
    </source>
</evidence>
<keyword evidence="3" id="KW-0813">Transport</keyword>
<gene>
    <name evidence="9" type="ordered locus">Spirs_0371</name>
</gene>
<accession>E1RAZ7</accession>
<dbReference type="Gene3D" id="1.20.1250.20">
    <property type="entry name" value="MFS general substrate transporter like domains"/>
    <property type="match status" value="2"/>
</dbReference>
<dbReference type="AlphaFoldDB" id="E1RAZ7"/>
<feature type="transmembrane region" description="Helical" evidence="7">
    <location>
        <begin position="162"/>
        <end position="180"/>
    </location>
</feature>
<dbReference type="Pfam" id="PF07690">
    <property type="entry name" value="MFS_1"/>
    <property type="match status" value="1"/>
</dbReference>
<dbReference type="GO" id="GO:0012505">
    <property type="term" value="C:endomembrane system"/>
    <property type="evidence" value="ECO:0007669"/>
    <property type="project" value="UniProtKB-SubCell"/>
</dbReference>
<dbReference type="PROSITE" id="PS50850">
    <property type="entry name" value="MFS"/>
    <property type="match status" value="1"/>
</dbReference>